<accession>A0A174ETB4</accession>
<evidence type="ECO:0000313" key="4">
    <source>
        <dbReference type="EMBL" id="RGI91822.1"/>
    </source>
</evidence>
<proteinExistence type="predicted"/>
<dbReference type="RefSeq" id="WP_055298767.1">
    <property type="nucleotide sequence ID" value="NZ_BLYK01000030.1"/>
</dbReference>
<dbReference type="Proteomes" id="UP000095679">
    <property type="component" value="Unassembled WGS sequence"/>
</dbReference>
<dbReference type="Proteomes" id="UP000262524">
    <property type="component" value="Unassembled WGS sequence"/>
</dbReference>
<evidence type="ECO:0000313" key="5">
    <source>
        <dbReference type="Proteomes" id="UP000095679"/>
    </source>
</evidence>
<sequence>MGHTPFGYRIENGIAIIDEPAAAKLRQLYKNYLSGMSLSKAAAEAGIPTYHGTAKRLMGTVHYLGDSFYPAIIDKETYQKAQEERKRRATKLGRNNKQTQMRTIQIPTRFHMDEVTALHDNPMKQAEYLYSLIESESQ</sequence>
<dbReference type="PROSITE" id="PS51737">
    <property type="entry name" value="RECOMBINASE_DNA_BIND"/>
    <property type="match status" value="1"/>
</dbReference>
<dbReference type="InterPro" id="IPR038109">
    <property type="entry name" value="DNA_bind_recomb_sf"/>
</dbReference>
<dbReference type="Gene3D" id="3.90.1750.20">
    <property type="entry name" value="Putative Large Serine Recombinase, Chain B, Domain 2"/>
    <property type="match status" value="1"/>
</dbReference>
<dbReference type="GO" id="GO:0003677">
    <property type="term" value="F:DNA binding"/>
    <property type="evidence" value="ECO:0007669"/>
    <property type="project" value="InterPro"/>
</dbReference>
<dbReference type="EMBL" id="QSOE01000006">
    <property type="protein sequence ID" value="RGI91822.1"/>
    <property type="molecule type" value="Genomic_DNA"/>
</dbReference>
<dbReference type="EMBL" id="CYZL01000013">
    <property type="protein sequence ID" value="CUO39230.1"/>
    <property type="molecule type" value="Genomic_DNA"/>
</dbReference>
<feature type="domain" description="Recombinase" evidence="2">
    <location>
        <begin position="5"/>
        <end position="91"/>
    </location>
</feature>
<name>A0A174ETB4_9FIRM</name>
<evidence type="ECO:0000313" key="3">
    <source>
        <dbReference type="EMBL" id="CUO39230.1"/>
    </source>
</evidence>
<gene>
    <name evidence="4" type="ORF">DXD91_01745</name>
    <name evidence="3" type="ORF">ERS852450_01721</name>
</gene>
<organism evidence="3 5">
    <name type="scientific">Anaerobutyricum hallii</name>
    <dbReference type="NCBI Taxonomy" id="39488"/>
    <lineage>
        <taxon>Bacteria</taxon>
        <taxon>Bacillati</taxon>
        <taxon>Bacillota</taxon>
        <taxon>Clostridia</taxon>
        <taxon>Lachnospirales</taxon>
        <taxon>Lachnospiraceae</taxon>
        <taxon>Anaerobutyricum</taxon>
    </lineage>
</organism>
<dbReference type="AlphaFoldDB" id="A0A174ETB4"/>
<dbReference type="GO" id="GO:0000150">
    <property type="term" value="F:DNA strand exchange activity"/>
    <property type="evidence" value="ECO:0007669"/>
    <property type="project" value="InterPro"/>
</dbReference>
<evidence type="ECO:0000313" key="6">
    <source>
        <dbReference type="Proteomes" id="UP000262524"/>
    </source>
</evidence>
<evidence type="ECO:0000256" key="1">
    <source>
        <dbReference type="SAM" id="MobiDB-lite"/>
    </source>
</evidence>
<protein>
    <submittedName>
        <fullName evidence="4">Integrase</fullName>
    </submittedName>
</protein>
<feature type="region of interest" description="Disordered" evidence="1">
    <location>
        <begin position="82"/>
        <end position="101"/>
    </location>
</feature>
<dbReference type="InterPro" id="IPR011109">
    <property type="entry name" value="DNA_bind_recombinase_dom"/>
</dbReference>
<evidence type="ECO:0000259" key="2">
    <source>
        <dbReference type="PROSITE" id="PS51737"/>
    </source>
</evidence>
<reference evidence="3 5" key="1">
    <citation type="submission" date="2015-09" db="EMBL/GenBank/DDBJ databases">
        <authorList>
            <consortium name="Pathogen Informatics"/>
        </authorList>
    </citation>
    <scope>NUCLEOTIDE SEQUENCE [LARGE SCALE GENOMIC DNA]</scope>
    <source>
        <strain evidence="3 5">2789STDY5834835</strain>
    </source>
</reference>
<reference evidence="4 6" key="2">
    <citation type="submission" date="2018-08" db="EMBL/GenBank/DDBJ databases">
        <title>A genome reference for cultivated species of the human gut microbiota.</title>
        <authorList>
            <person name="Zou Y."/>
            <person name="Xue W."/>
            <person name="Luo G."/>
        </authorList>
    </citation>
    <scope>NUCLEOTIDE SEQUENCE [LARGE SCALE GENOMIC DNA]</scope>
    <source>
        <strain evidence="4 6">TM10-1AC</strain>
    </source>
</reference>